<evidence type="ECO:0000256" key="2">
    <source>
        <dbReference type="ARBA" id="ARBA00005852"/>
    </source>
</evidence>
<reference evidence="10" key="3">
    <citation type="journal article" date="2020" name="Curr. Biol.">
        <title>Chromatin organization in early land plants reveals an ancestral association between H3K27me3, transposons, and constitutive heterochromatin.</title>
        <authorList>
            <person name="Montgomery S.A."/>
            <person name="Tanizawa Y."/>
            <person name="Galik B."/>
            <person name="Wang N."/>
            <person name="Ito T."/>
            <person name="Mochizuki T."/>
            <person name="Akimcheva S."/>
            <person name="Bowman J.L."/>
            <person name="Cognat V."/>
            <person name="Marechal-Drouard L."/>
            <person name="Ekker H."/>
            <person name="Hong S.F."/>
            <person name="Kohchi T."/>
            <person name="Lin S.S."/>
            <person name="Liu L.D."/>
            <person name="Nakamura Y."/>
            <person name="Valeeva L.R."/>
            <person name="Shakirov E.V."/>
            <person name="Shippen D.E."/>
            <person name="Wei W.L."/>
            <person name="Yagura M."/>
            <person name="Yamaoka S."/>
            <person name="Yamato K.T."/>
            <person name="Liu C."/>
            <person name="Berger F."/>
        </authorList>
    </citation>
    <scope>NUCLEOTIDE SEQUENCE [LARGE SCALE GENOMIC DNA]</scope>
    <source>
        <strain evidence="10">Tak-1</strain>
    </source>
</reference>
<proteinExistence type="inferred from homology"/>
<evidence type="ECO:0000313" key="7">
    <source>
        <dbReference type="EMBL" id="BBN18029.1"/>
    </source>
</evidence>
<organism evidence="8 9">
    <name type="scientific">Marchantia polymorpha subsp. ruderalis</name>
    <dbReference type="NCBI Taxonomy" id="1480154"/>
    <lineage>
        <taxon>Eukaryota</taxon>
        <taxon>Viridiplantae</taxon>
        <taxon>Streptophyta</taxon>
        <taxon>Embryophyta</taxon>
        <taxon>Marchantiophyta</taxon>
        <taxon>Marchantiopsida</taxon>
        <taxon>Marchantiidae</taxon>
        <taxon>Marchantiales</taxon>
        <taxon>Marchantiaceae</taxon>
        <taxon>Marchantia</taxon>
    </lineage>
</organism>
<dbReference type="InterPro" id="IPR008892">
    <property type="entry name" value="COR413"/>
</dbReference>
<feature type="transmembrane region" description="Helical" evidence="6">
    <location>
        <begin position="73"/>
        <end position="94"/>
    </location>
</feature>
<keyword evidence="5 6" id="KW-0472">Membrane</keyword>
<dbReference type="PANTHER" id="PTHR33596:SF23">
    <property type="entry name" value="COLD-REGULATED 413 PLASMA MEMBRANE PROTEIN 2"/>
    <property type="match status" value="1"/>
</dbReference>
<sequence length="204" mass="22238">MVGSRSLLSLSDGINMDGTIGSDLQTIMAATGSLGSHIYTNVGNAFSNGSFLTWLALIAAVYLFVLDRTNWRTNILTALLVPYIGLNLPGVLLKILRGDIGYWLAFIAVVLRLFFPKHFPELKEHAELPACLILLVVTAPMMLVNVRFTLIGELISLAIGVYLLVDHIKAAGGVRKAFAERGVPITIGIFLLFIAPLCQLFWPL</sequence>
<evidence type="ECO:0000313" key="9">
    <source>
        <dbReference type="Proteomes" id="UP000077202"/>
    </source>
</evidence>
<name>A0A176VFS4_MARPO</name>
<reference evidence="7" key="2">
    <citation type="journal article" date="2019" name="Curr. Biol.">
        <title>Chromatin organization in early land plants reveals an ancestral association between H3K27me3, transposons, and constitutive heterochromatin.</title>
        <authorList>
            <person name="Montgomery S.A."/>
            <person name="Tanizawa Y."/>
            <person name="Galik B."/>
            <person name="Wang N."/>
            <person name="Ito T."/>
            <person name="Mochizuki T."/>
            <person name="Akimcheva S."/>
            <person name="Bowman J."/>
            <person name="Cognat V."/>
            <person name="Drouard L."/>
            <person name="Ekker H."/>
            <person name="Houng S."/>
            <person name="Kohchi T."/>
            <person name="Lin S."/>
            <person name="Liu L.D."/>
            <person name="Nakamura Y."/>
            <person name="Valeeva L.R."/>
            <person name="Shakirov E.V."/>
            <person name="Shippen D.E."/>
            <person name="Wei W."/>
            <person name="Yagura M."/>
            <person name="Yamaoka S."/>
            <person name="Yamato K.T."/>
            <person name="Liu C."/>
            <person name="Berger F."/>
        </authorList>
    </citation>
    <scope>NUCLEOTIDE SEQUENCE [LARGE SCALE GENOMIC DNA]</scope>
    <source>
        <strain evidence="7">Tak-1</strain>
    </source>
</reference>
<evidence type="ECO:0000256" key="1">
    <source>
        <dbReference type="ARBA" id="ARBA00004141"/>
    </source>
</evidence>
<evidence type="ECO:0000256" key="4">
    <source>
        <dbReference type="ARBA" id="ARBA00022989"/>
    </source>
</evidence>
<gene>
    <name evidence="8" type="ORF">AXG93_2958s1350</name>
    <name evidence="7" type="ORF">Mp_7g18950</name>
</gene>
<comment type="similarity">
    <text evidence="2">Belongs to the Cold-regulated 413 protein family.</text>
</comment>
<keyword evidence="9" id="KW-1185">Reference proteome</keyword>
<feature type="transmembrane region" description="Helical" evidence="6">
    <location>
        <begin position="100"/>
        <end position="115"/>
    </location>
</feature>
<keyword evidence="4 6" id="KW-1133">Transmembrane helix</keyword>
<feature type="transmembrane region" description="Helical" evidence="6">
    <location>
        <begin position="182"/>
        <end position="202"/>
    </location>
</feature>
<dbReference type="PANTHER" id="PTHR33596">
    <property type="entry name" value="COLD-REGULATED 413 PLASMA MEMBRANE PROTEIN 2"/>
    <property type="match status" value="1"/>
</dbReference>
<dbReference type="Pfam" id="PF05562">
    <property type="entry name" value="WCOR413"/>
    <property type="match status" value="1"/>
</dbReference>
<protein>
    <submittedName>
        <fullName evidence="8">Uncharacterized protein</fullName>
    </submittedName>
</protein>
<evidence type="ECO:0000256" key="5">
    <source>
        <dbReference type="ARBA" id="ARBA00023136"/>
    </source>
</evidence>
<reference evidence="8 9" key="1">
    <citation type="submission" date="2016-03" db="EMBL/GenBank/DDBJ databases">
        <title>Mechanisms controlling the formation of the plant cell surface in tip-growing cells are functionally conserved among land plants.</title>
        <authorList>
            <person name="Honkanen S."/>
            <person name="Jones V.A."/>
            <person name="Morieri G."/>
            <person name="Champion C."/>
            <person name="Hetherington A.J."/>
            <person name="Kelly S."/>
            <person name="Saint-Marcoux D."/>
            <person name="Proust H."/>
            <person name="Prescott H."/>
            <person name="Dolan L."/>
        </authorList>
    </citation>
    <scope>NUCLEOTIDE SEQUENCE [LARGE SCALE GENOMIC DNA]</scope>
    <source>
        <strain evidence="9">cv. Tak-1 and cv. Tak-2</strain>
        <tissue evidence="8">Whole gametophyte</tissue>
    </source>
</reference>
<evidence type="ECO:0000256" key="3">
    <source>
        <dbReference type="ARBA" id="ARBA00022692"/>
    </source>
</evidence>
<dbReference type="AlphaFoldDB" id="A0A176VFS4"/>
<evidence type="ECO:0000313" key="10">
    <source>
        <dbReference type="Proteomes" id="UP001162541"/>
    </source>
</evidence>
<feature type="transmembrane region" description="Helical" evidence="6">
    <location>
        <begin position="45"/>
        <end position="66"/>
    </location>
</feature>
<evidence type="ECO:0000313" key="8">
    <source>
        <dbReference type="EMBL" id="OAE19759.1"/>
    </source>
</evidence>
<feature type="transmembrane region" description="Helical" evidence="6">
    <location>
        <begin position="150"/>
        <end position="170"/>
    </location>
</feature>
<dbReference type="Proteomes" id="UP001162541">
    <property type="component" value="Chromosome 7"/>
</dbReference>
<dbReference type="EMBL" id="LVLJ01003787">
    <property type="protein sequence ID" value="OAE19759.1"/>
    <property type="molecule type" value="Genomic_DNA"/>
</dbReference>
<accession>A0A176VFS4</accession>
<dbReference type="GO" id="GO:0016020">
    <property type="term" value="C:membrane"/>
    <property type="evidence" value="ECO:0007669"/>
    <property type="project" value="UniProtKB-SubCell"/>
</dbReference>
<dbReference type="EMBL" id="AP019872">
    <property type="protein sequence ID" value="BBN18029.1"/>
    <property type="molecule type" value="Genomic_DNA"/>
</dbReference>
<evidence type="ECO:0000256" key="6">
    <source>
        <dbReference type="SAM" id="Phobius"/>
    </source>
</evidence>
<comment type="subcellular location">
    <subcellularLocation>
        <location evidence="1">Membrane</location>
        <topology evidence="1">Multi-pass membrane protein</topology>
    </subcellularLocation>
</comment>
<dbReference type="Proteomes" id="UP000077202">
    <property type="component" value="Unassembled WGS sequence"/>
</dbReference>
<keyword evidence="3 6" id="KW-0812">Transmembrane</keyword>